<comment type="caution">
    <text evidence="9">The sequence shown here is derived from an EMBL/GenBank/DDBJ whole genome shotgun (WGS) entry which is preliminary data.</text>
</comment>
<comment type="subcellular location">
    <subcellularLocation>
        <location evidence="1">Cell membrane</location>
        <topology evidence="1">Multi-pass membrane protein</topology>
    </subcellularLocation>
</comment>
<keyword evidence="5 7" id="KW-1133">Transmembrane helix</keyword>
<evidence type="ECO:0000256" key="4">
    <source>
        <dbReference type="ARBA" id="ARBA00022692"/>
    </source>
</evidence>
<feature type="transmembrane region" description="Helical" evidence="7">
    <location>
        <begin position="183"/>
        <end position="203"/>
    </location>
</feature>
<comment type="similarity">
    <text evidence="2">Belongs to the EamA transporter family.</text>
</comment>
<name>A0A921JB12_9STAP</name>
<accession>A0A921JB12</accession>
<feature type="transmembrane region" description="Helical" evidence="7">
    <location>
        <begin position="125"/>
        <end position="144"/>
    </location>
</feature>
<evidence type="ECO:0000256" key="1">
    <source>
        <dbReference type="ARBA" id="ARBA00004651"/>
    </source>
</evidence>
<feature type="transmembrane region" description="Helical" evidence="7">
    <location>
        <begin position="150"/>
        <end position="171"/>
    </location>
</feature>
<gene>
    <name evidence="9" type="ORF">K8V35_05310</name>
</gene>
<sequence length="306" mass="34100">MEQKKAWLIYVMVFSVTIMWGLNVVMLKVLVENLPPLTMTGFRILLAGVTAFLIVLVMRQFERMSRKAFYYTLLGALFGVTLHHLFMAYGLTMVDASTTALILALVPITTALFGLLFLGELMTMMRGIGFVLAIIGVFFIQSSGLDGFSLSFGEFIIFLAMLAQAVSFIFVKKATENVDSKQVTIVMMFAGALGLFIISFIFEPGGLGGMLDAPWWIYVVFFLSGVVSTGAGYIIFNSGIQMIGASQTVIFNNFIPFFGVIFSVLFLGESIYVSQLFGFVFIVLGVMFGTGYIERIYMRQRRRYLK</sequence>
<evidence type="ECO:0000256" key="3">
    <source>
        <dbReference type="ARBA" id="ARBA00022475"/>
    </source>
</evidence>
<dbReference type="SUPFAM" id="SSF103481">
    <property type="entry name" value="Multidrug resistance efflux transporter EmrE"/>
    <property type="match status" value="2"/>
</dbReference>
<protein>
    <submittedName>
        <fullName evidence="9">DMT family transporter</fullName>
    </submittedName>
</protein>
<evidence type="ECO:0000259" key="8">
    <source>
        <dbReference type="Pfam" id="PF00892"/>
    </source>
</evidence>
<reference evidence="9" key="1">
    <citation type="journal article" date="2021" name="PeerJ">
        <title>Extensive microbial diversity within the chicken gut microbiome revealed by metagenomics and culture.</title>
        <authorList>
            <person name="Gilroy R."/>
            <person name="Ravi A."/>
            <person name="Getino M."/>
            <person name="Pursley I."/>
            <person name="Horton D.L."/>
            <person name="Alikhan N.F."/>
            <person name="Baker D."/>
            <person name="Gharbi K."/>
            <person name="Hall N."/>
            <person name="Watson M."/>
            <person name="Adriaenssens E.M."/>
            <person name="Foster-Nyarko E."/>
            <person name="Jarju S."/>
            <person name="Secka A."/>
            <person name="Antonio M."/>
            <person name="Oren A."/>
            <person name="Chaudhuri R.R."/>
            <person name="La Ragione R."/>
            <person name="Hildebrand F."/>
            <person name="Pallen M.J."/>
        </authorList>
    </citation>
    <scope>NUCLEOTIDE SEQUENCE</scope>
    <source>
        <strain evidence="9">6019</strain>
    </source>
</reference>
<dbReference type="PANTHER" id="PTHR32322:SF18">
    <property type="entry name" value="S-ADENOSYLMETHIONINE_S-ADENOSYLHOMOCYSTEINE TRANSPORTER"/>
    <property type="match status" value="1"/>
</dbReference>
<feature type="transmembrane region" description="Helical" evidence="7">
    <location>
        <begin position="97"/>
        <end position="118"/>
    </location>
</feature>
<feature type="transmembrane region" description="Helical" evidence="7">
    <location>
        <begin position="272"/>
        <end position="293"/>
    </location>
</feature>
<feature type="transmembrane region" description="Helical" evidence="7">
    <location>
        <begin position="69"/>
        <end position="91"/>
    </location>
</feature>
<dbReference type="Pfam" id="PF00892">
    <property type="entry name" value="EamA"/>
    <property type="match status" value="2"/>
</dbReference>
<feature type="domain" description="EamA" evidence="8">
    <location>
        <begin position="9"/>
        <end position="140"/>
    </location>
</feature>
<dbReference type="AlphaFoldDB" id="A0A921JB12"/>
<feature type="transmembrane region" description="Helical" evidence="7">
    <location>
        <begin position="37"/>
        <end position="57"/>
    </location>
</feature>
<dbReference type="InterPro" id="IPR000620">
    <property type="entry name" value="EamA_dom"/>
</dbReference>
<keyword evidence="6 7" id="KW-0472">Membrane</keyword>
<evidence type="ECO:0000313" key="10">
    <source>
        <dbReference type="Proteomes" id="UP000763505"/>
    </source>
</evidence>
<dbReference type="PANTHER" id="PTHR32322">
    <property type="entry name" value="INNER MEMBRANE TRANSPORTER"/>
    <property type="match status" value="1"/>
</dbReference>
<dbReference type="InterPro" id="IPR050638">
    <property type="entry name" value="AA-Vitamin_Transporters"/>
</dbReference>
<evidence type="ECO:0000313" key="9">
    <source>
        <dbReference type="EMBL" id="HJE19752.1"/>
    </source>
</evidence>
<feature type="transmembrane region" description="Helical" evidence="7">
    <location>
        <begin position="215"/>
        <end position="236"/>
    </location>
</feature>
<evidence type="ECO:0000256" key="6">
    <source>
        <dbReference type="ARBA" id="ARBA00023136"/>
    </source>
</evidence>
<feature type="transmembrane region" description="Helical" evidence="7">
    <location>
        <begin position="248"/>
        <end position="266"/>
    </location>
</feature>
<evidence type="ECO:0000256" key="5">
    <source>
        <dbReference type="ARBA" id="ARBA00022989"/>
    </source>
</evidence>
<evidence type="ECO:0000256" key="7">
    <source>
        <dbReference type="SAM" id="Phobius"/>
    </source>
</evidence>
<organism evidence="9 10">
    <name type="scientific">Aliicoccus persicus</name>
    <dbReference type="NCBI Taxonomy" id="930138"/>
    <lineage>
        <taxon>Bacteria</taxon>
        <taxon>Bacillati</taxon>
        <taxon>Bacillota</taxon>
        <taxon>Bacilli</taxon>
        <taxon>Bacillales</taxon>
        <taxon>Staphylococcaceae</taxon>
        <taxon>Aliicoccus</taxon>
    </lineage>
</organism>
<reference evidence="9" key="2">
    <citation type="submission" date="2021-09" db="EMBL/GenBank/DDBJ databases">
        <authorList>
            <person name="Gilroy R."/>
        </authorList>
    </citation>
    <scope>NUCLEOTIDE SEQUENCE</scope>
    <source>
        <strain evidence="9">6019</strain>
    </source>
</reference>
<dbReference type="EMBL" id="DYYI01000056">
    <property type="protein sequence ID" value="HJE19752.1"/>
    <property type="molecule type" value="Genomic_DNA"/>
</dbReference>
<keyword evidence="3" id="KW-1003">Cell membrane</keyword>
<proteinExistence type="inferred from homology"/>
<feature type="transmembrane region" description="Helical" evidence="7">
    <location>
        <begin position="7"/>
        <end position="31"/>
    </location>
</feature>
<dbReference type="InterPro" id="IPR037185">
    <property type="entry name" value="EmrE-like"/>
</dbReference>
<dbReference type="Proteomes" id="UP000763505">
    <property type="component" value="Unassembled WGS sequence"/>
</dbReference>
<keyword evidence="4 7" id="KW-0812">Transmembrane</keyword>
<feature type="domain" description="EamA" evidence="8">
    <location>
        <begin position="152"/>
        <end position="288"/>
    </location>
</feature>
<evidence type="ECO:0000256" key="2">
    <source>
        <dbReference type="ARBA" id="ARBA00007362"/>
    </source>
</evidence>
<dbReference type="GO" id="GO:0005886">
    <property type="term" value="C:plasma membrane"/>
    <property type="evidence" value="ECO:0007669"/>
    <property type="project" value="UniProtKB-SubCell"/>
</dbReference>